<sequence>MSRYLVFQLYAPLMSWGEAAVGEVRHSNAVPSRSALLGLLAAACGIRREAAHLDEFNRHYHFAIRPFSSREQWLRDYHTVEVPKENRKRIYFTRRDELVLGQEDLNNPMITTREYRCDALFHIAVKETEGAPIVLEKLAAALEEPVFPLYLGRKSCPPALPLAPLILDGTLAHVFYQAEQALICPELAAITTASDLCYWEGEPQGVVPAISVQRSDQPLSKVRWQFTTRSQFAGQLREEK</sequence>
<proteinExistence type="predicted"/>
<keyword evidence="1" id="KW-0051">Antiviral defense</keyword>
<evidence type="ECO:0000313" key="2">
    <source>
        <dbReference type="EMBL" id="MBC2646659.1"/>
    </source>
</evidence>
<keyword evidence="3" id="KW-1185">Reference proteome</keyword>
<dbReference type="Gene3D" id="3.30.70.2660">
    <property type="match status" value="1"/>
</dbReference>
<dbReference type="InterPro" id="IPR021124">
    <property type="entry name" value="CRISPR-assoc_prot_Cas5"/>
</dbReference>
<organism evidence="2 3">
    <name type="scientific">Citrobacter braakii</name>
    <dbReference type="NCBI Taxonomy" id="57706"/>
    <lineage>
        <taxon>Bacteria</taxon>
        <taxon>Pseudomonadati</taxon>
        <taxon>Pseudomonadota</taxon>
        <taxon>Gammaproteobacteria</taxon>
        <taxon>Enterobacterales</taxon>
        <taxon>Enterobacteriaceae</taxon>
        <taxon>Citrobacter</taxon>
        <taxon>Citrobacter freundii complex</taxon>
    </lineage>
</organism>
<name>A0ABR6TSY6_CITBR</name>
<dbReference type="NCBIfam" id="TIGR01868">
    <property type="entry name" value="casD_Cas5e"/>
    <property type="match status" value="1"/>
</dbReference>
<dbReference type="EMBL" id="JACLAH010000002">
    <property type="protein sequence ID" value="MBC2646659.1"/>
    <property type="molecule type" value="Genomic_DNA"/>
</dbReference>
<dbReference type="NCBIfam" id="TIGR02593">
    <property type="entry name" value="CRISPR_cas5"/>
    <property type="match status" value="1"/>
</dbReference>
<dbReference type="InterPro" id="IPR013422">
    <property type="entry name" value="CRISPR-assoc_prot_Cas5_N"/>
</dbReference>
<protein>
    <submittedName>
        <fullName evidence="2">Type I-E CRISPR-associated protein Cas5/CasD</fullName>
    </submittedName>
</protein>
<evidence type="ECO:0000313" key="3">
    <source>
        <dbReference type="Proteomes" id="UP000586346"/>
    </source>
</evidence>
<reference evidence="2 3" key="1">
    <citation type="submission" date="2020-08" db="EMBL/GenBank/DDBJ databases">
        <title>Emergence and comparative genomics analysis of Citrobacter in Fennec fox imported from North Africa to China.</title>
        <authorList>
            <person name="Zheng B."/>
        </authorList>
    </citation>
    <scope>NUCLEOTIDE SEQUENCE [LARGE SCALE GENOMIC DNA]</scope>
    <source>
        <strain evidence="2 3">FF371</strain>
    </source>
</reference>
<dbReference type="Pfam" id="PF09704">
    <property type="entry name" value="Cas_Cas5d"/>
    <property type="match status" value="1"/>
</dbReference>
<gene>
    <name evidence="2" type="primary">cas5e</name>
    <name evidence="2" type="ORF">H6P72_08480</name>
</gene>
<dbReference type="RefSeq" id="WP_185654471.1">
    <property type="nucleotide sequence ID" value="NZ_CBDITX010000013.1"/>
</dbReference>
<comment type="caution">
    <text evidence="2">The sequence shown here is derived from an EMBL/GenBank/DDBJ whole genome shotgun (WGS) entry which is preliminary data.</text>
</comment>
<accession>A0ABR6TSY6</accession>
<dbReference type="InterPro" id="IPR010147">
    <property type="entry name" value="CRISPR-assoc_prot_CasD"/>
</dbReference>
<dbReference type="Proteomes" id="UP000586346">
    <property type="component" value="Unassembled WGS sequence"/>
</dbReference>
<dbReference type="CDD" id="cd09645">
    <property type="entry name" value="Cas5_I-E"/>
    <property type="match status" value="1"/>
</dbReference>
<evidence type="ECO:0000256" key="1">
    <source>
        <dbReference type="ARBA" id="ARBA00023118"/>
    </source>
</evidence>